<evidence type="ECO:0000256" key="1">
    <source>
        <dbReference type="ARBA" id="ARBA00022617"/>
    </source>
</evidence>
<feature type="domain" description="Cytochrome c" evidence="5">
    <location>
        <begin position="50"/>
        <end position="157"/>
    </location>
</feature>
<dbReference type="GO" id="GO:0009055">
    <property type="term" value="F:electron transfer activity"/>
    <property type="evidence" value="ECO:0007669"/>
    <property type="project" value="InterPro"/>
</dbReference>
<dbReference type="AlphaFoldDB" id="A0A1Y5FBW8"/>
<dbReference type="InterPro" id="IPR009056">
    <property type="entry name" value="Cyt_c-like_dom"/>
</dbReference>
<gene>
    <name evidence="6" type="ORF">A9Q84_01315</name>
</gene>
<dbReference type="SMART" id="SM01235">
    <property type="entry name" value="Haem_bd"/>
    <property type="match status" value="1"/>
</dbReference>
<evidence type="ECO:0000256" key="2">
    <source>
        <dbReference type="ARBA" id="ARBA00022723"/>
    </source>
</evidence>
<keyword evidence="1 4" id="KW-0349">Heme</keyword>
<evidence type="ECO:0000256" key="3">
    <source>
        <dbReference type="ARBA" id="ARBA00023004"/>
    </source>
</evidence>
<keyword evidence="2 4" id="KW-0479">Metal-binding</keyword>
<accession>A0A1Y5FBW8</accession>
<dbReference type="PROSITE" id="PS51007">
    <property type="entry name" value="CYTC"/>
    <property type="match status" value="1"/>
</dbReference>
<evidence type="ECO:0000259" key="5">
    <source>
        <dbReference type="PROSITE" id="PS51007"/>
    </source>
</evidence>
<evidence type="ECO:0000256" key="4">
    <source>
        <dbReference type="PROSITE-ProRule" id="PRU00433"/>
    </source>
</evidence>
<dbReference type="InterPro" id="IPR036909">
    <property type="entry name" value="Cyt_c-like_dom_sf"/>
</dbReference>
<keyword evidence="3 4" id="KW-0408">Iron</keyword>
<evidence type="ECO:0000313" key="6">
    <source>
        <dbReference type="EMBL" id="OUR99692.1"/>
    </source>
</evidence>
<dbReference type="GO" id="GO:0046872">
    <property type="term" value="F:metal ion binding"/>
    <property type="evidence" value="ECO:0007669"/>
    <property type="project" value="UniProtKB-KW"/>
</dbReference>
<dbReference type="GO" id="GO:0020037">
    <property type="term" value="F:heme binding"/>
    <property type="evidence" value="ECO:0007669"/>
    <property type="project" value="InterPro"/>
</dbReference>
<comment type="caution">
    <text evidence="6">The sequence shown here is derived from an EMBL/GenBank/DDBJ whole genome shotgun (WGS) entry which is preliminary data.</text>
</comment>
<proteinExistence type="predicted"/>
<dbReference type="InterPro" id="IPR025992">
    <property type="entry name" value="Haem-bd"/>
</dbReference>
<reference evidence="7" key="1">
    <citation type="journal article" date="2017" name="Proc. Natl. Acad. Sci. U.S.A.">
        <title>Simulation of Deepwater Horizon oil plume reveals substrate specialization within a complex community of hydrocarbon-degraders.</title>
        <authorList>
            <person name="Hu P."/>
            <person name="Dubinsky E.A."/>
            <person name="Probst A.J."/>
            <person name="Wang J."/>
            <person name="Sieber C.M.K."/>
            <person name="Tom L.M."/>
            <person name="Gardinali P."/>
            <person name="Banfield J.F."/>
            <person name="Atlas R.M."/>
            <person name="Andersen G.L."/>
        </authorList>
    </citation>
    <scope>NUCLEOTIDE SEQUENCE [LARGE SCALE GENOMIC DNA]</scope>
</reference>
<name>A0A1Y5FBW8_9BACT</name>
<dbReference type="SUPFAM" id="SSF46626">
    <property type="entry name" value="Cytochrome c"/>
    <property type="match status" value="1"/>
</dbReference>
<dbReference type="Pfam" id="PF14376">
    <property type="entry name" value="Haem_bd"/>
    <property type="match status" value="1"/>
</dbReference>
<protein>
    <recommendedName>
        <fullName evidence="5">Cytochrome c domain-containing protein</fullName>
    </recommendedName>
</protein>
<dbReference type="EMBL" id="MAAO01000002">
    <property type="protein sequence ID" value="OUR99692.1"/>
    <property type="molecule type" value="Genomic_DNA"/>
</dbReference>
<evidence type="ECO:0000313" key="7">
    <source>
        <dbReference type="Proteomes" id="UP000196531"/>
    </source>
</evidence>
<dbReference type="Proteomes" id="UP000196531">
    <property type="component" value="Unassembled WGS sequence"/>
</dbReference>
<organism evidence="6 7">
    <name type="scientific">Halobacteriovorax marinus</name>
    <dbReference type="NCBI Taxonomy" id="97084"/>
    <lineage>
        <taxon>Bacteria</taxon>
        <taxon>Pseudomonadati</taxon>
        <taxon>Bdellovibrionota</taxon>
        <taxon>Bacteriovoracia</taxon>
        <taxon>Bacteriovoracales</taxon>
        <taxon>Halobacteriovoraceae</taxon>
        <taxon>Halobacteriovorax</taxon>
    </lineage>
</organism>
<sequence length="163" mass="19160">MKYWFLITILVLQTNAWSHSEHKHESLDGKVITKVVSNRNQQVYVEINNAYLKEVKALFKKSCFNCHSSEINYPWYYKVPGVKQLIDHDTREAKKHLDFSKDFPFLGHGKPLKDLQSISKQLTEGKMPPLRYAIMHRDESLTDVEVQIIQNWIKSSIEKLNNE</sequence>
<dbReference type="Gene3D" id="1.10.760.10">
    <property type="entry name" value="Cytochrome c-like domain"/>
    <property type="match status" value="1"/>
</dbReference>